<evidence type="ECO:0000256" key="5">
    <source>
        <dbReference type="SAM" id="MobiDB-lite"/>
    </source>
</evidence>
<reference evidence="8 9" key="1">
    <citation type="submission" date="2018-10" db="EMBL/GenBank/DDBJ databases">
        <title>Natrarchaeobius chitinivorans gen. nov., sp. nov., and Natrarchaeobius haloalkaliphilus sp. nov., alkaliphilic, chitin-utilizing haloarchaea from hypersaline alkaline lakes.</title>
        <authorList>
            <person name="Sorokin D.Y."/>
            <person name="Elcheninov A.G."/>
            <person name="Kostrikina N.A."/>
            <person name="Bale N.J."/>
            <person name="Sinninghe Damste J.S."/>
            <person name="Khijniak T.V."/>
            <person name="Kublanov I.V."/>
            <person name="Toshchakov S.V."/>
        </authorList>
    </citation>
    <scope>NUCLEOTIDE SEQUENCE [LARGE SCALE GENOMIC DNA]</scope>
    <source>
        <strain evidence="8 9">AArcht4T</strain>
    </source>
</reference>
<dbReference type="Proteomes" id="UP000282323">
    <property type="component" value="Unassembled WGS sequence"/>
</dbReference>
<accession>A0A3N6PE22</accession>
<dbReference type="PANTHER" id="PTHR43605">
    <property type="entry name" value="ACYL-COENZYME A SYNTHETASE"/>
    <property type="match status" value="1"/>
</dbReference>
<keyword evidence="2" id="KW-0436">Ligase</keyword>
<keyword evidence="3" id="KW-0547">Nucleotide-binding</keyword>
<evidence type="ECO:0000259" key="6">
    <source>
        <dbReference type="Pfam" id="PF00501"/>
    </source>
</evidence>
<dbReference type="PROSITE" id="PS00455">
    <property type="entry name" value="AMP_BINDING"/>
    <property type="match status" value="1"/>
</dbReference>
<dbReference type="GO" id="GO:0005524">
    <property type="term" value="F:ATP binding"/>
    <property type="evidence" value="ECO:0007669"/>
    <property type="project" value="UniProtKB-KW"/>
</dbReference>
<dbReference type="Gene3D" id="3.30.300.30">
    <property type="match status" value="1"/>
</dbReference>
<dbReference type="SUPFAM" id="SSF56801">
    <property type="entry name" value="Acetyl-CoA synthetase-like"/>
    <property type="match status" value="1"/>
</dbReference>
<dbReference type="Pfam" id="PF00501">
    <property type="entry name" value="AMP-binding"/>
    <property type="match status" value="1"/>
</dbReference>
<dbReference type="Pfam" id="PF13193">
    <property type="entry name" value="AMP-binding_C"/>
    <property type="match status" value="1"/>
</dbReference>
<dbReference type="InterPro" id="IPR020459">
    <property type="entry name" value="AMP-binding"/>
</dbReference>
<dbReference type="AlphaFoldDB" id="A0A3N6PE22"/>
<comment type="caution">
    <text evidence="8">The sequence shown here is derived from an EMBL/GenBank/DDBJ whole genome shotgun (WGS) entry which is preliminary data.</text>
</comment>
<keyword evidence="9" id="KW-1185">Reference proteome</keyword>
<evidence type="ECO:0000259" key="7">
    <source>
        <dbReference type="Pfam" id="PF13193"/>
    </source>
</evidence>
<gene>
    <name evidence="8" type="ORF">EA473_08145</name>
</gene>
<sequence length="565" mass="61958">MDRLDTYHFYERRWANYSELREWFQWEIPDRFNKATYICDRWANADESRVAVYADGQQTDPYAVTFEELRAQSDALASSLRRYGIGRGDRIAVCGGQRPETLVAHLATWKIGGISVPMSALFGPDAMRHRLCDSGAMAYIVDESNVPTLESIRDSVDLDRVITVGERSHGVGDASLREAVAEGSNRIDPVHTSPDDPAVLLYTSGTTGKPKGVILAHQTLLGDLPSFIAAKCNMVLRDDDVHWTPSEWAWVGSIYTTAFTSLFYGLPVVTYQREQFDPHRAADVIESHDVTVFSAAPAALRRMKDANVAEGRDLSSVRVVAGGGAEITADIRDWAEEAFSGAAIHQLYGQTEANLVVGECTQLVESRPGSDGLAGPGHDVQILDVESGEVLDSPDVPGEIAVKYDDPVCFSEYWNDSEATEAKIHEGWLLTGDIGSIDEDGYVTFHHRKDDLIVTNGYRVGPGEIESVLETHAAVSKAAVVGIPDDERGQVPKAFVVLSETESSHSSLIDDLQDHARENLALYKYPRAVEFRESLPQTQTGKIKRTVLGKADGDDPSSGPTTSRE</sequence>
<evidence type="ECO:0000256" key="1">
    <source>
        <dbReference type="ARBA" id="ARBA00006432"/>
    </source>
</evidence>
<organism evidence="8 9">
    <name type="scientific">Natrarchaeobius chitinivorans</name>
    <dbReference type="NCBI Taxonomy" id="1679083"/>
    <lineage>
        <taxon>Archaea</taxon>
        <taxon>Methanobacteriati</taxon>
        <taxon>Methanobacteriota</taxon>
        <taxon>Stenosarchaea group</taxon>
        <taxon>Halobacteria</taxon>
        <taxon>Halobacteriales</taxon>
        <taxon>Natrialbaceae</taxon>
        <taxon>Natrarchaeobius</taxon>
    </lineage>
</organism>
<dbReference type="InterPro" id="IPR020845">
    <property type="entry name" value="AMP-binding_CS"/>
</dbReference>
<dbReference type="PANTHER" id="PTHR43605:SF10">
    <property type="entry name" value="ACYL-COA SYNTHETASE MEDIUM CHAIN FAMILY MEMBER 3"/>
    <property type="match status" value="1"/>
</dbReference>
<dbReference type="OrthoDB" id="193284at2157"/>
<dbReference type="GO" id="GO:0015645">
    <property type="term" value="F:fatty acid ligase activity"/>
    <property type="evidence" value="ECO:0007669"/>
    <property type="project" value="TreeGrafter"/>
</dbReference>
<dbReference type="GO" id="GO:0004321">
    <property type="term" value="F:fatty-acyl-CoA synthase activity"/>
    <property type="evidence" value="ECO:0007669"/>
    <property type="project" value="TreeGrafter"/>
</dbReference>
<comment type="similarity">
    <text evidence="1">Belongs to the ATP-dependent AMP-binding enzyme family.</text>
</comment>
<keyword evidence="4" id="KW-0067">ATP-binding</keyword>
<evidence type="ECO:0000256" key="3">
    <source>
        <dbReference type="ARBA" id="ARBA00022741"/>
    </source>
</evidence>
<evidence type="ECO:0000313" key="8">
    <source>
        <dbReference type="EMBL" id="RQG95425.1"/>
    </source>
</evidence>
<dbReference type="InterPro" id="IPR000873">
    <property type="entry name" value="AMP-dep_synth/lig_dom"/>
</dbReference>
<dbReference type="InterPro" id="IPR051087">
    <property type="entry name" value="Mitochondrial_ACSM"/>
</dbReference>
<evidence type="ECO:0000256" key="2">
    <source>
        <dbReference type="ARBA" id="ARBA00022598"/>
    </source>
</evidence>
<evidence type="ECO:0000313" key="9">
    <source>
        <dbReference type="Proteomes" id="UP000282323"/>
    </source>
</evidence>
<dbReference type="GO" id="GO:0006637">
    <property type="term" value="P:acyl-CoA metabolic process"/>
    <property type="evidence" value="ECO:0007669"/>
    <property type="project" value="TreeGrafter"/>
</dbReference>
<dbReference type="GO" id="GO:0006633">
    <property type="term" value="P:fatty acid biosynthetic process"/>
    <property type="evidence" value="ECO:0007669"/>
    <property type="project" value="TreeGrafter"/>
</dbReference>
<dbReference type="InterPro" id="IPR042099">
    <property type="entry name" value="ANL_N_sf"/>
</dbReference>
<dbReference type="RefSeq" id="WP_124195135.1">
    <property type="nucleotide sequence ID" value="NZ_REGA01000005.1"/>
</dbReference>
<feature type="region of interest" description="Disordered" evidence="5">
    <location>
        <begin position="536"/>
        <end position="565"/>
    </location>
</feature>
<dbReference type="InterPro" id="IPR045851">
    <property type="entry name" value="AMP-bd_C_sf"/>
</dbReference>
<dbReference type="InterPro" id="IPR025110">
    <property type="entry name" value="AMP-bd_C"/>
</dbReference>
<dbReference type="GO" id="GO:0016405">
    <property type="term" value="F:CoA-ligase activity"/>
    <property type="evidence" value="ECO:0007669"/>
    <property type="project" value="UniProtKB-ARBA"/>
</dbReference>
<proteinExistence type="inferred from homology"/>
<name>A0A3N6PE22_NATCH</name>
<dbReference type="PRINTS" id="PR00154">
    <property type="entry name" value="AMPBINDING"/>
</dbReference>
<protein>
    <submittedName>
        <fullName evidence="8">AMP-dependent synthetase</fullName>
    </submittedName>
</protein>
<feature type="domain" description="AMP-binding enzyme C-terminal" evidence="7">
    <location>
        <begin position="464"/>
        <end position="542"/>
    </location>
</feature>
<dbReference type="EMBL" id="REGA01000005">
    <property type="protein sequence ID" value="RQG95425.1"/>
    <property type="molecule type" value="Genomic_DNA"/>
</dbReference>
<evidence type="ECO:0000256" key="4">
    <source>
        <dbReference type="ARBA" id="ARBA00022840"/>
    </source>
</evidence>
<dbReference type="Gene3D" id="3.40.50.12780">
    <property type="entry name" value="N-terminal domain of ligase-like"/>
    <property type="match status" value="1"/>
</dbReference>
<feature type="domain" description="AMP-dependent synthetase/ligase" evidence="6">
    <location>
        <begin position="40"/>
        <end position="404"/>
    </location>
</feature>